<dbReference type="Gene3D" id="3.60.150.10">
    <property type="entry name" value="Chorismate synthase AroC"/>
    <property type="match status" value="2"/>
</dbReference>
<dbReference type="GO" id="GO:0010181">
    <property type="term" value="F:FMN binding"/>
    <property type="evidence" value="ECO:0007669"/>
    <property type="project" value="TreeGrafter"/>
</dbReference>
<dbReference type="GO" id="GO:0009423">
    <property type="term" value="P:chorismate biosynthetic process"/>
    <property type="evidence" value="ECO:0007669"/>
    <property type="project" value="TreeGrafter"/>
</dbReference>
<dbReference type="Pfam" id="PF01264">
    <property type="entry name" value="Chorismate_synt"/>
    <property type="match status" value="2"/>
</dbReference>
<organism evidence="7 8">
    <name type="scientific">Actinidia rufa</name>
    <dbReference type="NCBI Taxonomy" id="165716"/>
    <lineage>
        <taxon>Eukaryota</taxon>
        <taxon>Viridiplantae</taxon>
        <taxon>Streptophyta</taxon>
        <taxon>Embryophyta</taxon>
        <taxon>Tracheophyta</taxon>
        <taxon>Spermatophyta</taxon>
        <taxon>Magnoliopsida</taxon>
        <taxon>eudicotyledons</taxon>
        <taxon>Gunneridae</taxon>
        <taxon>Pentapetalae</taxon>
        <taxon>asterids</taxon>
        <taxon>Ericales</taxon>
        <taxon>Actinidiaceae</taxon>
        <taxon>Actinidia</taxon>
    </lineage>
</organism>
<name>A0A7J0EDZ9_9ERIC</name>
<dbReference type="EC" id="4.2.3.5" evidence="3"/>
<evidence type="ECO:0000256" key="3">
    <source>
        <dbReference type="ARBA" id="ARBA00013036"/>
    </source>
</evidence>
<dbReference type="GO" id="GO:0009073">
    <property type="term" value="P:aromatic amino acid family biosynthetic process"/>
    <property type="evidence" value="ECO:0007669"/>
    <property type="project" value="UniProtKB-KW"/>
</dbReference>
<dbReference type="EMBL" id="BJWL01000003">
    <property type="protein sequence ID" value="GFY84552.1"/>
    <property type="molecule type" value="Genomic_DNA"/>
</dbReference>
<dbReference type="Proteomes" id="UP000585474">
    <property type="component" value="Unassembled WGS sequence"/>
</dbReference>
<comment type="similarity">
    <text evidence="2">Belongs to the chorismate synthase family.</text>
</comment>
<evidence type="ECO:0000256" key="5">
    <source>
        <dbReference type="ARBA" id="ARBA00023141"/>
    </source>
</evidence>
<keyword evidence="6" id="KW-0456">Lyase</keyword>
<keyword evidence="5" id="KW-0057">Aromatic amino acid biosynthesis</keyword>
<evidence type="ECO:0000256" key="1">
    <source>
        <dbReference type="ARBA" id="ARBA00005044"/>
    </source>
</evidence>
<evidence type="ECO:0000313" key="7">
    <source>
        <dbReference type="EMBL" id="GFY84552.1"/>
    </source>
</evidence>
<dbReference type="InterPro" id="IPR000453">
    <property type="entry name" value="Chorismate_synth"/>
</dbReference>
<dbReference type="GO" id="GO:0008652">
    <property type="term" value="P:amino acid biosynthetic process"/>
    <property type="evidence" value="ECO:0007669"/>
    <property type="project" value="UniProtKB-KW"/>
</dbReference>
<evidence type="ECO:0000256" key="6">
    <source>
        <dbReference type="ARBA" id="ARBA00023239"/>
    </source>
</evidence>
<proteinExistence type="inferred from homology"/>
<dbReference type="PANTHER" id="PTHR21085:SF0">
    <property type="entry name" value="CHORISMATE SYNTHASE"/>
    <property type="match status" value="1"/>
</dbReference>
<gene>
    <name evidence="7" type="ORF">Acr_03g0013260</name>
</gene>
<evidence type="ECO:0000256" key="2">
    <source>
        <dbReference type="ARBA" id="ARBA00008014"/>
    </source>
</evidence>
<dbReference type="GO" id="GO:0004107">
    <property type="term" value="F:chorismate synthase activity"/>
    <property type="evidence" value="ECO:0007669"/>
    <property type="project" value="UniProtKB-EC"/>
</dbReference>
<accession>A0A7J0EDZ9</accession>
<reference evidence="7 8" key="1">
    <citation type="submission" date="2019-07" db="EMBL/GenBank/DDBJ databases">
        <title>De Novo Assembly of kiwifruit Actinidia rufa.</title>
        <authorList>
            <person name="Sugita-Konishi S."/>
            <person name="Sato K."/>
            <person name="Mori E."/>
            <person name="Abe Y."/>
            <person name="Kisaki G."/>
            <person name="Hamano K."/>
            <person name="Suezawa K."/>
            <person name="Otani M."/>
            <person name="Fukuda T."/>
            <person name="Manabe T."/>
            <person name="Gomi K."/>
            <person name="Tabuchi M."/>
            <person name="Akimitsu K."/>
            <person name="Kataoka I."/>
        </authorList>
    </citation>
    <scope>NUCLEOTIDE SEQUENCE [LARGE SCALE GENOMIC DNA]</scope>
    <source>
        <strain evidence="8">cv. Fuchu</strain>
    </source>
</reference>
<dbReference type="PANTHER" id="PTHR21085">
    <property type="entry name" value="CHORISMATE SYNTHASE"/>
    <property type="match status" value="1"/>
</dbReference>
<evidence type="ECO:0000313" key="8">
    <source>
        <dbReference type="Proteomes" id="UP000585474"/>
    </source>
</evidence>
<dbReference type="OrthoDB" id="1740337at2759"/>
<comment type="pathway">
    <text evidence="1">Metabolic intermediate biosynthesis; chorismate biosynthesis; chorismate from D-erythrose 4-phosphate and phosphoenolpyruvate: step 7/7.</text>
</comment>
<keyword evidence="4" id="KW-0028">Amino-acid biosynthesis</keyword>
<keyword evidence="8" id="KW-1185">Reference proteome</keyword>
<dbReference type="AlphaFoldDB" id="A0A7J0EDZ9"/>
<dbReference type="InterPro" id="IPR035904">
    <property type="entry name" value="Chorismate_synth_AroC_sf"/>
</dbReference>
<protein>
    <recommendedName>
        <fullName evidence="3">chorismate synthase</fullName>
        <ecNumber evidence="3">4.2.3.5</ecNumber>
    </recommendedName>
</protein>
<evidence type="ECO:0000256" key="4">
    <source>
        <dbReference type="ARBA" id="ARBA00022605"/>
    </source>
</evidence>
<sequence>MSEKYLPYNSDATYDFKYGLRFMWVTSLRVIIIIALKGGGRSSAKETIGRVAAGAVAKKILKHFSGTEGLGSPVFDKLEAELAKAAMSLPASKGCELGSGFAAVPVGEAMVALVLVDEVMAQYAQCQMFLINPALQEPLELPRLEPLHGIPL</sequence>
<dbReference type="GO" id="GO:0005829">
    <property type="term" value="C:cytosol"/>
    <property type="evidence" value="ECO:0007669"/>
    <property type="project" value="TreeGrafter"/>
</dbReference>
<comment type="caution">
    <text evidence="7">The sequence shown here is derived from an EMBL/GenBank/DDBJ whole genome shotgun (WGS) entry which is preliminary data.</text>
</comment>
<dbReference type="SUPFAM" id="SSF103263">
    <property type="entry name" value="Chorismate synthase, AroC"/>
    <property type="match status" value="1"/>
</dbReference>